<feature type="region of interest" description="Disordered" evidence="1">
    <location>
        <begin position="1"/>
        <end position="26"/>
    </location>
</feature>
<feature type="domain" description="AbiEi antitoxin N-terminal" evidence="2">
    <location>
        <begin position="49"/>
        <end position="94"/>
    </location>
</feature>
<protein>
    <recommendedName>
        <fullName evidence="2">AbiEi antitoxin N-terminal domain-containing protein</fullName>
    </recommendedName>
</protein>
<evidence type="ECO:0000313" key="4">
    <source>
        <dbReference type="Proteomes" id="UP000297907"/>
    </source>
</evidence>
<evidence type="ECO:0000259" key="2">
    <source>
        <dbReference type="Pfam" id="PF13338"/>
    </source>
</evidence>
<evidence type="ECO:0000256" key="1">
    <source>
        <dbReference type="SAM" id="MobiDB-lite"/>
    </source>
</evidence>
<dbReference type="InterPro" id="IPR025159">
    <property type="entry name" value="AbiEi_N"/>
</dbReference>
<keyword evidence="4" id="KW-1185">Reference proteome</keyword>
<dbReference type="Proteomes" id="UP000297907">
    <property type="component" value="Unassembled WGS sequence"/>
</dbReference>
<dbReference type="Pfam" id="PF13338">
    <property type="entry name" value="AbiEi_4"/>
    <property type="match status" value="1"/>
</dbReference>
<evidence type="ECO:0000313" key="3">
    <source>
        <dbReference type="EMBL" id="TFC01489.1"/>
    </source>
</evidence>
<gene>
    <name evidence="3" type="ORF">E3O42_10250</name>
</gene>
<proteinExistence type="predicted"/>
<dbReference type="OrthoDB" id="3356078at2"/>
<sequence>MITIEMRGPYPMVPATTQSSRRPPRHPTRFESVDNVYFSSMSVIVEPILEKLASGQWGLFTAAQARARGVSRANLSHRERDGRLERLAHGVYRLGGVPVAPLDDLHAAWMSTVPELLAWERLENPRVVIGGAAAAAVHEAGDIEPAPYRMITSERRQTQRPDIAYSRRQLEPRDVVVIAGLPVTSIERTVADLVDEVGDLSLVGDVLADATRGERAVDLDHLSLLLAPYATKYGHPRRDGTALLEQIRRSAGIDDVAAARALIQRPAVGAALEQVITREVAEQLRVIAERLQFKLQGSTQFSEQLEQMIAPMIQAQSRLASEIADAVLSPFLEHHREQMEQISSGIAAQMSGIRMPKISVPARTFRGAVNPTVTIPAVPTSGVSAPKRPGVSEAHADGAPSSAEEQIDGN</sequence>
<feature type="region of interest" description="Disordered" evidence="1">
    <location>
        <begin position="377"/>
        <end position="410"/>
    </location>
</feature>
<organism evidence="3 4">
    <name type="scientific">Cryobacterium adonitolivorans</name>
    <dbReference type="NCBI Taxonomy" id="1259189"/>
    <lineage>
        <taxon>Bacteria</taxon>
        <taxon>Bacillati</taxon>
        <taxon>Actinomycetota</taxon>
        <taxon>Actinomycetes</taxon>
        <taxon>Micrococcales</taxon>
        <taxon>Microbacteriaceae</taxon>
        <taxon>Cryobacterium</taxon>
    </lineage>
</organism>
<reference evidence="3 4" key="1">
    <citation type="submission" date="2019-03" db="EMBL/GenBank/DDBJ databases">
        <title>Genomics of glacier-inhabiting Cryobacterium strains.</title>
        <authorList>
            <person name="Liu Q."/>
            <person name="Xin Y.-H."/>
        </authorList>
    </citation>
    <scope>NUCLEOTIDE SEQUENCE [LARGE SCALE GENOMIC DNA]</scope>
    <source>
        <strain evidence="3 4">RHLS22-1</strain>
    </source>
</reference>
<comment type="caution">
    <text evidence="3">The sequence shown here is derived from an EMBL/GenBank/DDBJ whole genome shotgun (WGS) entry which is preliminary data.</text>
</comment>
<dbReference type="AlphaFoldDB" id="A0A4R8W5Y9"/>
<name>A0A4R8W5Y9_9MICO</name>
<accession>A0A4R8W5Y9</accession>
<dbReference type="EMBL" id="SOFL01000034">
    <property type="protein sequence ID" value="TFC01489.1"/>
    <property type="molecule type" value="Genomic_DNA"/>
</dbReference>